<protein>
    <recommendedName>
        <fullName evidence="13">Signal recognition particle 54 kDa protein</fullName>
    </recommendedName>
</protein>
<dbReference type="GO" id="GO:0005783">
    <property type="term" value="C:endoplasmic reticulum"/>
    <property type="evidence" value="ECO:0007669"/>
    <property type="project" value="UniProtKB-SubCell"/>
</dbReference>
<dbReference type="InterPro" id="IPR003593">
    <property type="entry name" value="AAA+_ATPase"/>
</dbReference>
<reference evidence="16 17" key="1">
    <citation type="submission" date="2016-10" db="EMBL/GenBank/DDBJ databases">
        <title>The genome of Paramicrosporidium saccamoebae is the missing link in understanding Cryptomycota and Microsporidia evolution.</title>
        <authorList>
            <person name="Quandt C.A."/>
            <person name="Beaudet D."/>
            <person name="Corsaro D."/>
            <person name="Michel R."/>
            <person name="Corradi N."/>
            <person name="James T."/>
        </authorList>
    </citation>
    <scope>NUCLEOTIDE SEQUENCE [LARGE SCALE GENOMIC DNA]</scope>
    <source>
        <strain evidence="16 17">KSL3</strain>
    </source>
</reference>
<sequence>MVLTDLGRSINRALGSLLQNDSAIDEKALVAMFLLSDVNVRLVQNLRKNVKESVNIKELPSVIDELCRLVDPGVAPYKPKKGTANVFMFVGLQGSGKTTTCCKLATYYLRKGWKVGLVCADTFRAGAFDQLKQNAARSKIPFYGSYSEADPVTIVKEGLEKFRAEKYEIIIIDTSGRHKQEAALFDEMQEIAAVSNPDNILFVMDGSIGQSADPQARAFKDAVNVGSVVITKMDGHAKGGGALSAVAATGSPIMFIGTGEHMHDLEPFSVRPFISKMLGMGDLQGLVETVKDLKLDQNTDLMKKLEAGIFTLRDMYDQLGMIMQMGPISKVMGMMPGFNSDMFQGSEGDMTGRLRKCMTIMDSMTDKELDSDGKIFSSQPTRSIRVARGSGSLPDDVAMLLTQHKKFAQFVKKMGGNKGLFKTLSGGDSGPSRSNHGNMARLNQQLSSMVPPGMLQQLGGVGGLQNMMRQMQQGMGDSEGLGTEGSESRSGSARRPKRR</sequence>
<dbReference type="GO" id="GO:0006616">
    <property type="term" value="P:SRP-dependent cotranslational protein targeting to membrane, translocation"/>
    <property type="evidence" value="ECO:0007669"/>
    <property type="project" value="TreeGrafter"/>
</dbReference>
<dbReference type="GO" id="GO:0003924">
    <property type="term" value="F:GTPase activity"/>
    <property type="evidence" value="ECO:0007669"/>
    <property type="project" value="UniProtKB-UniRule"/>
</dbReference>
<dbReference type="InterPro" id="IPR000897">
    <property type="entry name" value="SRP54_GTPase_dom"/>
</dbReference>
<evidence type="ECO:0000313" key="17">
    <source>
        <dbReference type="Proteomes" id="UP000240830"/>
    </source>
</evidence>
<dbReference type="SUPFAM" id="SSF47364">
    <property type="entry name" value="Domain of the SRP/SRP receptor G-proteins"/>
    <property type="match status" value="1"/>
</dbReference>
<comment type="domain">
    <text evidence="13">The M domain binds the 7SL RNA and the signal sequence of presecretory proteins.</text>
</comment>
<dbReference type="GO" id="GO:0030942">
    <property type="term" value="F:endoplasmic reticulum signal peptide binding"/>
    <property type="evidence" value="ECO:0007669"/>
    <property type="project" value="TreeGrafter"/>
</dbReference>
<dbReference type="InterPro" id="IPR036225">
    <property type="entry name" value="SRP/SRP_N"/>
</dbReference>
<keyword evidence="5 13" id="KW-0547">Nucleotide-binding</keyword>
<feature type="domain" description="SRP54-type proteins GTP-binding" evidence="15">
    <location>
        <begin position="252"/>
        <end position="265"/>
    </location>
</feature>
<dbReference type="EMBL" id="MTSL01000127">
    <property type="protein sequence ID" value="PJF18359.1"/>
    <property type="molecule type" value="Genomic_DNA"/>
</dbReference>
<evidence type="ECO:0000256" key="13">
    <source>
        <dbReference type="RuleBase" id="RU364034"/>
    </source>
</evidence>
<evidence type="ECO:0000256" key="3">
    <source>
        <dbReference type="ARBA" id="ARBA00005450"/>
    </source>
</evidence>
<evidence type="ECO:0000256" key="11">
    <source>
        <dbReference type="ARBA" id="ARBA00023274"/>
    </source>
</evidence>
<gene>
    <name evidence="16" type="ORF">PSACC_01825</name>
</gene>
<dbReference type="InterPro" id="IPR027417">
    <property type="entry name" value="P-loop_NTPase"/>
</dbReference>
<dbReference type="Pfam" id="PF00448">
    <property type="entry name" value="SRP54"/>
    <property type="match status" value="1"/>
</dbReference>
<name>A0A2H9TKW0_9FUNG</name>
<accession>A0A2H9TKW0</accession>
<comment type="similarity">
    <text evidence="3 13">Belongs to the GTP-binding SRP family. SRP54 subfamily.</text>
</comment>
<evidence type="ECO:0000259" key="15">
    <source>
        <dbReference type="PROSITE" id="PS00300"/>
    </source>
</evidence>
<keyword evidence="17" id="KW-1185">Reference proteome</keyword>
<keyword evidence="4 13" id="KW-0963">Cytoplasm</keyword>
<dbReference type="HAMAP" id="MF_00306">
    <property type="entry name" value="SRP54"/>
    <property type="match status" value="1"/>
</dbReference>
<comment type="function">
    <text evidence="13">Signal-recognition-particle (SRP) assembly has a crucial role in targeting secretory proteins to the rough endoplasmic reticulum (ER) membrane. SRP is required for the cotranslational protein translocation for ER import and preferentially recognizes strongly hydrophobic signal sequences. It is involved in targeting the nascent chain-ribosome (RNC) complex to the ER and is proposed to participate in the arrest of nascent chain elongation during membrane targeting. SRP54 binds to the signal sequence of presecretory protein when they emerge from the ribosomes. SRP54 interacts with the scR1 RNA and mediates the association of the resulting SRP-RNC complex with the signal recognition particle receptor (SR) via its alpha subunit SRP101. Both, SRP54 and SRP101, are locked in their GTP bound forms in the SRP-RNC-SR complex, which dissociates upon transferring the signal sequence to the protein-conducting channel (translocon). After signal sequence transfer, SRP54 and SRP101 act as reciprocal GTPase-activating proteins (GAPs), thereby resolving their association.</text>
</comment>
<dbReference type="InterPro" id="IPR004125">
    <property type="entry name" value="Signal_recog_particle_SRP54_M"/>
</dbReference>
<dbReference type="CDD" id="cd17875">
    <property type="entry name" value="SRP54_G"/>
    <property type="match status" value="1"/>
</dbReference>
<keyword evidence="11 13" id="KW-0687">Ribonucleoprotein</keyword>
<dbReference type="GO" id="GO:0005525">
    <property type="term" value="F:GTP binding"/>
    <property type="evidence" value="ECO:0007669"/>
    <property type="project" value="UniProtKB-UniRule"/>
</dbReference>
<keyword evidence="6" id="KW-0378">Hydrolase</keyword>
<dbReference type="FunFam" id="3.40.50.300:FF:000022">
    <property type="entry name" value="Signal recognition particle 54 kDa subunit"/>
    <property type="match status" value="1"/>
</dbReference>
<evidence type="ECO:0000256" key="14">
    <source>
        <dbReference type="SAM" id="MobiDB-lite"/>
    </source>
</evidence>
<evidence type="ECO:0000256" key="12">
    <source>
        <dbReference type="ARBA" id="ARBA00048157"/>
    </source>
</evidence>
<proteinExistence type="inferred from homology"/>
<dbReference type="PANTHER" id="PTHR11564:SF5">
    <property type="entry name" value="SIGNAL RECOGNITION PARTICLE SUBUNIT SRP54"/>
    <property type="match status" value="1"/>
</dbReference>
<dbReference type="AlphaFoldDB" id="A0A2H9TKW0"/>
<organism evidence="16 17">
    <name type="scientific">Paramicrosporidium saccamoebae</name>
    <dbReference type="NCBI Taxonomy" id="1246581"/>
    <lineage>
        <taxon>Eukaryota</taxon>
        <taxon>Fungi</taxon>
        <taxon>Fungi incertae sedis</taxon>
        <taxon>Cryptomycota</taxon>
        <taxon>Cryptomycota incertae sedis</taxon>
        <taxon>Paramicrosporidium</taxon>
    </lineage>
</organism>
<evidence type="ECO:0000256" key="10">
    <source>
        <dbReference type="ARBA" id="ARBA00023135"/>
    </source>
</evidence>
<dbReference type="STRING" id="1246581.A0A2H9TKW0"/>
<keyword evidence="10 13" id="KW-0733">Signal recognition particle</keyword>
<dbReference type="Gene3D" id="1.10.260.30">
    <property type="entry name" value="Signal recognition particle, SRP54 subunit, M-domain"/>
    <property type="match status" value="1"/>
</dbReference>
<keyword evidence="9 13" id="KW-0342">GTP-binding</keyword>
<comment type="catalytic activity">
    <reaction evidence="12">
        <text>GTP + H2O = GDP + phosphate + H(+)</text>
        <dbReference type="Rhea" id="RHEA:19669"/>
        <dbReference type="ChEBI" id="CHEBI:15377"/>
        <dbReference type="ChEBI" id="CHEBI:15378"/>
        <dbReference type="ChEBI" id="CHEBI:37565"/>
        <dbReference type="ChEBI" id="CHEBI:43474"/>
        <dbReference type="ChEBI" id="CHEBI:58189"/>
        <dbReference type="EC" id="3.6.5.4"/>
    </reaction>
    <physiologicalReaction direction="left-to-right" evidence="12">
        <dbReference type="Rhea" id="RHEA:19670"/>
    </physiologicalReaction>
</comment>
<dbReference type="PANTHER" id="PTHR11564">
    <property type="entry name" value="SIGNAL RECOGNITION PARTICLE 54K PROTEIN SRP54"/>
    <property type="match status" value="1"/>
</dbReference>
<keyword evidence="7 13" id="KW-0256">Endoplasmic reticulum</keyword>
<comment type="caution">
    <text evidence="16">The sequence shown here is derived from an EMBL/GenBank/DDBJ whole genome shotgun (WGS) entry which is preliminary data.</text>
</comment>
<keyword evidence="8 13" id="KW-0694">RNA-binding</keyword>
<evidence type="ECO:0000256" key="1">
    <source>
        <dbReference type="ARBA" id="ARBA00004240"/>
    </source>
</evidence>
<dbReference type="Proteomes" id="UP000240830">
    <property type="component" value="Unassembled WGS sequence"/>
</dbReference>
<dbReference type="OrthoDB" id="10250817at2759"/>
<evidence type="ECO:0000256" key="2">
    <source>
        <dbReference type="ARBA" id="ARBA00004496"/>
    </source>
</evidence>
<dbReference type="SUPFAM" id="SSF52540">
    <property type="entry name" value="P-loop containing nucleoside triphosphate hydrolases"/>
    <property type="match status" value="1"/>
</dbReference>
<evidence type="ECO:0000256" key="7">
    <source>
        <dbReference type="ARBA" id="ARBA00022824"/>
    </source>
</evidence>
<dbReference type="InterPro" id="IPR022941">
    <property type="entry name" value="SRP54"/>
</dbReference>
<evidence type="ECO:0000256" key="6">
    <source>
        <dbReference type="ARBA" id="ARBA00022801"/>
    </source>
</evidence>
<dbReference type="InterPro" id="IPR006325">
    <property type="entry name" value="SRP54_euk"/>
</dbReference>
<evidence type="ECO:0000256" key="9">
    <source>
        <dbReference type="ARBA" id="ARBA00023134"/>
    </source>
</evidence>
<dbReference type="NCBIfam" id="TIGR01425">
    <property type="entry name" value="SRP54_euk"/>
    <property type="match status" value="1"/>
</dbReference>
<dbReference type="PROSITE" id="PS00300">
    <property type="entry name" value="SRP54"/>
    <property type="match status" value="1"/>
</dbReference>
<feature type="region of interest" description="Disordered" evidence="14">
    <location>
        <begin position="473"/>
        <end position="499"/>
    </location>
</feature>
<dbReference type="SMART" id="SM00962">
    <property type="entry name" value="SRP54"/>
    <property type="match status" value="1"/>
</dbReference>
<comment type="subunit">
    <text evidence="13">Fungal signal recognition particle consists of a 7S RNA molecule (scR1) and at least six protein subunits: srp72, srp68, srp54, sec65, srp21 and srp14.</text>
</comment>
<evidence type="ECO:0000256" key="8">
    <source>
        <dbReference type="ARBA" id="ARBA00022884"/>
    </source>
</evidence>
<dbReference type="SMART" id="SM00382">
    <property type="entry name" value="AAA"/>
    <property type="match status" value="1"/>
</dbReference>
<dbReference type="Pfam" id="PF02978">
    <property type="entry name" value="SRP_SPB"/>
    <property type="match status" value="1"/>
</dbReference>
<evidence type="ECO:0000256" key="4">
    <source>
        <dbReference type="ARBA" id="ARBA00022490"/>
    </source>
</evidence>
<dbReference type="GO" id="GO:0008312">
    <property type="term" value="F:7S RNA binding"/>
    <property type="evidence" value="ECO:0007669"/>
    <property type="project" value="UniProtKB-UniRule"/>
</dbReference>
<evidence type="ECO:0000313" key="16">
    <source>
        <dbReference type="EMBL" id="PJF18359.1"/>
    </source>
</evidence>
<dbReference type="GO" id="GO:0005786">
    <property type="term" value="C:signal recognition particle, endoplasmic reticulum targeting"/>
    <property type="evidence" value="ECO:0007669"/>
    <property type="project" value="UniProtKB-UniRule"/>
</dbReference>
<dbReference type="InterPro" id="IPR036891">
    <property type="entry name" value="Signal_recog_part_SRP54_M_sf"/>
</dbReference>
<comment type="subcellular location">
    <subcellularLocation>
        <location evidence="2 13">Cytoplasm</location>
    </subcellularLocation>
    <subcellularLocation>
        <location evidence="1 13">Endoplasmic reticulum</location>
    </subcellularLocation>
</comment>
<dbReference type="Gene3D" id="3.40.50.300">
    <property type="entry name" value="P-loop containing nucleotide triphosphate hydrolases"/>
    <property type="match status" value="1"/>
</dbReference>
<dbReference type="GO" id="GO:0005829">
    <property type="term" value="C:cytosol"/>
    <property type="evidence" value="ECO:0007669"/>
    <property type="project" value="TreeGrafter"/>
</dbReference>
<comment type="domain">
    <text evidence="13">The NG domain, also named G domain, is a special guanosine triphosphatase (GTPase) domain, which binds GTP and forms a guanosine 5'-triphosphate (GTP)-dependent complex with a homologous NG domain in the SRP receptor subunit srp101. The two NG domains undergo cooperative rearrangements upon their assembly, which culminate in the reciprocal activation of the GTPase activity of one another. SRP receptor compaction upon binding with cargo-loaded SRP and GTPase rearrangement drive SRP-mediated cotranslational protein translocation into the ER.</text>
</comment>
<dbReference type="SUPFAM" id="SSF47446">
    <property type="entry name" value="Signal peptide-binding domain"/>
    <property type="match status" value="1"/>
</dbReference>
<dbReference type="InterPro" id="IPR042101">
    <property type="entry name" value="SRP54_N_sf"/>
</dbReference>
<dbReference type="Gene3D" id="1.20.120.140">
    <property type="entry name" value="Signal recognition particle SRP54, nucleotide-binding domain"/>
    <property type="match status" value="1"/>
</dbReference>
<evidence type="ECO:0000256" key="5">
    <source>
        <dbReference type="ARBA" id="ARBA00022741"/>
    </source>
</evidence>